<evidence type="ECO:0000313" key="2">
    <source>
        <dbReference type="Proteomes" id="UP000005085"/>
    </source>
</evidence>
<name>C3XJB5_9HELI</name>
<proteinExistence type="predicted"/>
<accession>C3XJB5</accession>
<dbReference type="Proteomes" id="UP000005085">
    <property type="component" value="Unassembled WGS sequence"/>
</dbReference>
<dbReference type="EMBL" id="ACDN02000025">
    <property type="protein sequence ID" value="EEO25104.1"/>
    <property type="molecule type" value="Genomic_DNA"/>
</dbReference>
<sequence>MFFITLGVYKGFYIHGGESYGDNGGIDLAKEDTRFFKVLESIKEEYKEVLESIQDDKGRMVVRLEVGYGERKSKIDLRGQITPNGGVVEWISQFDNTKEGMGAKAGNTACFATCYEILQRSKLGSVSGYKTNQYIVATEKGLDLKQDSQGRVNISAPILQGTQASKIDGNFDTTRQSEYIKITHEAKDGIAYLDSELESGYPVLVGVDHTYDKRIHNNRDRYNAPDYATDHYIVIVGRGYDTKGLFYRFYDVGTRYKNKGISDENKLYLKADNSLRGTSEVINRKTNKQYEFVVTQIRKNKH</sequence>
<dbReference type="eggNOG" id="COG1388">
    <property type="taxonomic scope" value="Bacteria"/>
</dbReference>
<protein>
    <submittedName>
        <fullName evidence="1">Uncharacterized protein</fullName>
    </submittedName>
</protein>
<dbReference type="InterPro" id="IPR038765">
    <property type="entry name" value="Papain-like_cys_pep_sf"/>
</dbReference>
<comment type="caution">
    <text evidence="1">The sequence shown here is derived from an EMBL/GenBank/DDBJ whole genome shotgun (WGS) entry which is preliminary data.</text>
</comment>
<dbReference type="SUPFAM" id="SSF54001">
    <property type="entry name" value="Cysteine proteinases"/>
    <property type="match status" value="1"/>
</dbReference>
<dbReference type="AlphaFoldDB" id="C3XJB5"/>
<gene>
    <name evidence="1" type="ORF">HRAG_02161</name>
</gene>
<organism evidence="1 2">
    <name type="scientific">Helicobacter bilis ATCC 43879</name>
    <dbReference type="NCBI Taxonomy" id="613026"/>
    <lineage>
        <taxon>Bacteria</taxon>
        <taxon>Pseudomonadati</taxon>
        <taxon>Campylobacterota</taxon>
        <taxon>Epsilonproteobacteria</taxon>
        <taxon>Campylobacterales</taxon>
        <taxon>Helicobacteraceae</taxon>
        <taxon>Helicobacter</taxon>
    </lineage>
</organism>
<keyword evidence="2" id="KW-1185">Reference proteome</keyword>
<evidence type="ECO:0000313" key="1">
    <source>
        <dbReference type="EMBL" id="EEO25104.1"/>
    </source>
</evidence>
<reference evidence="1 2" key="1">
    <citation type="journal article" date="2014" name="Genome Announc.">
        <title>Draft genome sequences of six enterohepatic helicobacter species isolated from humans and one from rhesus macaques.</title>
        <authorList>
            <person name="Shen Z."/>
            <person name="Sheh A."/>
            <person name="Young S.K."/>
            <person name="Abouelliel A."/>
            <person name="Ward D.V."/>
            <person name="Earl A.M."/>
            <person name="Fox J.G."/>
        </authorList>
    </citation>
    <scope>NUCLEOTIDE SEQUENCE [LARGE SCALE GENOMIC DNA]</scope>
    <source>
        <strain evidence="1 2">ATCC 43879</strain>
    </source>
</reference>
<dbReference type="HOGENOM" id="CLU_920612_0_0_7"/>